<evidence type="ECO:0000313" key="1">
    <source>
        <dbReference type="EMBL" id="QCD89553.1"/>
    </source>
</evidence>
<evidence type="ECO:0000313" key="2">
    <source>
        <dbReference type="Proteomes" id="UP000501690"/>
    </source>
</evidence>
<dbReference type="AlphaFoldDB" id="A0A4D6LM23"/>
<dbReference type="EMBL" id="CP039348">
    <property type="protein sequence ID" value="QCD89553.1"/>
    <property type="molecule type" value="Genomic_DNA"/>
</dbReference>
<accession>A0A4D6LM23</accession>
<gene>
    <name evidence="1" type="ORF">DEO72_LG4g499</name>
</gene>
<sequence>MEVKIAFQNVTSYDYTVLFSFSDLASPESRVFVGSALKIATRVEVASPAMQILTVAREKPIVLTVEPLAAAPREKSTSHGVDVTRGHSAATLAWRLLRWRGFNAPLVQLSLVSRGSSRLLASMELGLGPVHKQKETKRKKKTPH</sequence>
<organism evidence="1 2">
    <name type="scientific">Vigna unguiculata</name>
    <name type="common">Cowpea</name>
    <dbReference type="NCBI Taxonomy" id="3917"/>
    <lineage>
        <taxon>Eukaryota</taxon>
        <taxon>Viridiplantae</taxon>
        <taxon>Streptophyta</taxon>
        <taxon>Embryophyta</taxon>
        <taxon>Tracheophyta</taxon>
        <taxon>Spermatophyta</taxon>
        <taxon>Magnoliopsida</taxon>
        <taxon>eudicotyledons</taxon>
        <taxon>Gunneridae</taxon>
        <taxon>Pentapetalae</taxon>
        <taxon>rosids</taxon>
        <taxon>fabids</taxon>
        <taxon>Fabales</taxon>
        <taxon>Fabaceae</taxon>
        <taxon>Papilionoideae</taxon>
        <taxon>50 kb inversion clade</taxon>
        <taxon>NPAAA clade</taxon>
        <taxon>indigoferoid/millettioid clade</taxon>
        <taxon>Phaseoleae</taxon>
        <taxon>Vigna</taxon>
    </lineage>
</organism>
<keyword evidence="2" id="KW-1185">Reference proteome</keyword>
<reference evidence="1 2" key="1">
    <citation type="submission" date="2019-04" db="EMBL/GenBank/DDBJ databases">
        <title>An improved genome assembly and genetic linkage map for asparagus bean, Vigna unguiculata ssp. sesquipedialis.</title>
        <authorList>
            <person name="Xia Q."/>
            <person name="Zhang R."/>
            <person name="Dong Y."/>
        </authorList>
    </citation>
    <scope>NUCLEOTIDE SEQUENCE [LARGE SCALE GENOMIC DNA]</scope>
    <source>
        <tissue evidence="1">Leaf</tissue>
    </source>
</reference>
<proteinExistence type="predicted"/>
<name>A0A4D6LM23_VIGUN</name>
<dbReference type="Proteomes" id="UP000501690">
    <property type="component" value="Linkage Group LG4"/>
</dbReference>
<protein>
    <submittedName>
        <fullName evidence="1">Uncharacterized protein</fullName>
    </submittedName>
</protein>